<dbReference type="EMBL" id="AEEC02000023">
    <property type="protein sequence ID" value="EOA03741.1"/>
    <property type="molecule type" value="Genomic_DNA"/>
</dbReference>
<dbReference type="GO" id="GO:0009297">
    <property type="term" value="P:pilus assembly"/>
    <property type="evidence" value="ECO:0007669"/>
    <property type="project" value="InterPro"/>
</dbReference>
<evidence type="ECO:0000256" key="1">
    <source>
        <dbReference type="ARBA" id="ARBA00004370"/>
    </source>
</evidence>
<dbReference type="GO" id="GO:0009306">
    <property type="term" value="P:protein secretion"/>
    <property type="evidence" value="ECO:0007669"/>
    <property type="project" value="InterPro"/>
</dbReference>
<keyword evidence="3" id="KW-0472">Membrane</keyword>
<evidence type="ECO:0000256" key="3">
    <source>
        <dbReference type="ARBA" id="ARBA00023136"/>
    </source>
</evidence>
<proteinExistence type="predicted"/>
<sequence>MTIEQIIVPLNQFHLPAVQRLRQGRRCAHMLILIIGISVLCTACSTWRRADRTLDKVITRTDSSRAELTTPQPRPAYAIKDTRLIIATRSIPLSREAALPDAMRQVAFRFPGRYSVATIVERIASETGVPMLLTPDALMPASRFTVGATAGAALAAAALPLPGAQGSASEKSAFGEKNLSDLNFSNQTYGNTYELNYAGSFAGLLDYVAVRAGLQWKYEDDRILFYRLSTRTFFVKTLSTSFKYSASLSASTGGDGGGSGGNGGGGGGGGGGGSSASMDFESDFWGGIEKTLGSLISGGGKFSVDGKSGVITVTDAAEPMKAVENYIEQVNKSLMRQVSLEIQVLSVQLNDEFSAGIDWNVVRNGFSSTTPAALLPSQSGSPFTIGYQNGNGTNAMIKLLKTFGRVSTTYSGVAVTSNRVSVPLMVVNQQAYLKQTQAAVVAGGQVGSVTTTGPSLTPGQISTGMSLAFLPVVLDSNQVLLQTYINISSLKGLPSFSSSGQTIQLPNVSAFTVGQRMVVPSGETLVMLGYDQAQTNSSNSGSVDGLAASKTASNVRQSFVILITPRLTDV</sequence>
<dbReference type="Pfam" id="PF00263">
    <property type="entry name" value="Secretin"/>
    <property type="match status" value="1"/>
</dbReference>
<evidence type="ECO:0000313" key="8">
    <source>
        <dbReference type="Proteomes" id="UP000006772"/>
    </source>
</evidence>
<dbReference type="InterPro" id="IPR011514">
    <property type="entry name" value="Secretin_N_2"/>
</dbReference>
<organism evidence="7 8">
    <name type="scientific">Herbaspirillum frisingense GSF30</name>
    <dbReference type="NCBI Taxonomy" id="864073"/>
    <lineage>
        <taxon>Bacteria</taxon>
        <taxon>Pseudomonadati</taxon>
        <taxon>Pseudomonadota</taxon>
        <taxon>Betaproteobacteria</taxon>
        <taxon>Burkholderiales</taxon>
        <taxon>Oxalobacteraceae</taxon>
        <taxon>Herbaspirillum</taxon>
    </lineage>
</organism>
<name>A0AAI9N2T9_9BURK</name>
<gene>
    <name evidence="7" type="ORF">HFRIS_016065</name>
</gene>
<dbReference type="AlphaFoldDB" id="A0AAI9N2T9"/>
<keyword evidence="2" id="KW-0732">Signal</keyword>
<reference evidence="7 8" key="1">
    <citation type="journal article" date="2013" name="Front. Microbiol.">
        <title>The genome of the endophytic bacterium H. frisingense GSF30(T) identifies diverse strategies in the Herbaspirillum genus to interact with plants.</title>
        <authorList>
            <person name="Straub D."/>
            <person name="Rothballer M."/>
            <person name="Hartmann A."/>
            <person name="Ludewig U."/>
        </authorList>
    </citation>
    <scope>NUCLEOTIDE SEQUENCE [LARGE SCALE GENOMIC DNA]</scope>
    <source>
        <strain evidence="7 8">GSF30</strain>
    </source>
</reference>
<dbReference type="Pfam" id="PF07655">
    <property type="entry name" value="Secretin_N_2"/>
    <property type="match status" value="1"/>
</dbReference>
<dbReference type="Proteomes" id="UP000006772">
    <property type="component" value="Unassembled WGS sequence"/>
</dbReference>
<dbReference type="PANTHER" id="PTHR30332">
    <property type="entry name" value="PROBABLE GENERAL SECRETION PATHWAY PROTEIN D"/>
    <property type="match status" value="1"/>
</dbReference>
<dbReference type="RefSeq" id="WP_006464453.1">
    <property type="nucleotide sequence ID" value="NZ_AEEC02000023.1"/>
</dbReference>
<evidence type="ECO:0000256" key="2">
    <source>
        <dbReference type="ARBA" id="ARBA00022729"/>
    </source>
</evidence>
<comment type="subcellular location">
    <subcellularLocation>
        <location evidence="1">Membrane</location>
    </subcellularLocation>
</comment>
<dbReference type="InterPro" id="IPR004846">
    <property type="entry name" value="T2SS/T3SS_dom"/>
</dbReference>
<evidence type="ECO:0000259" key="5">
    <source>
        <dbReference type="Pfam" id="PF00263"/>
    </source>
</evidence>
<dbReference type="InterPro" id="IPR050810">
    <property type="entry name" value="Bact_Secretion_Sys_Channel"/>
</dbReference>
<dbReference type="GO" id="GO:0019867">
    <property type="term" value="C:outer membrane"/>
    <property type="evidence" value="ECO:0007669"/>
    <property type="project" value="InterPro"/>
</dbReference>
<feature type="domain" description="Secretin N-terminal" evidence="6">
    <location>
        <begin position="230"/>
        <end position="303"/>
    </location>
</feature>
<feature type="region of interest" description="Disordered" evidence="4">
    <location>
        <begin position="253"/>
        <end position="274"/>
    </location>
</feature>
<protein>
    <submittedName>
        <fullName evidence="7">Type IV pilus outer membrane secretin lipoprotein</fullName>
    </submittedName>
</protein>
<evidence type="ECO:0000313" key="7">
    <source>
        <dbReference type="EMBL" id="EOA03741.1"/>
    </source>
</evidence>
<keyword evidence="7" id="KW-0449">Lipoprotein</keyword>
<evidence type="ECO:0000256" key="4">
    <source>
        <dbReference type="SAM" id="MobiDB-lite"/>
    </source>
</evidence>
<evidence type="ECO:0000259" key="6">
    <source>
        <dbReference type="Pfam" id="PF07655"/>
    </source>
</evidence>
<feature type="domain" description="Type II/III secretion system secretin-like" evidence="5">
    <location>
        <begin position="427"/>
        <end position="567"/>
    </location>
</feature>
<dbReference type="PANTHER" id="PTHR30332:SF24">
    <property type="entry name" value="SECRETIN GSPD-RELATED"/>
    <property type="match status" value="1"/>
</dbReference>
<comment type="caution">
    <text evidence="7">The sequence shown here is derived from an EMBL/GenBank/DDBJ whole genome shotgun (WGS) entry which is preliminary data.</text>
</comment>
<accession>A0AAI9N2T9</accession>